<keyword evidence="1" id="KW-0472">Membrane</keyword>
<accession>A0A8J3ERG5</accession>
<feature type="transmembrane region" description="Helical" evidence="1">
    <location>
        <begin position="173"/>
        <end position="196"/>
    </location>
</feature>
<feature type="transmembrane region" description="Helical" evidence="1">
    <location>
        <begin position="125"/>
        <end position="152"/>
    </location>
</feature>
<name>A0A8J3ERG5_9PROT</name>
<dbReference type="EMBL" id="BMGZ01000002">
    <property type="protein sequence ID" value="GGH99275.1"/>
    <property type="molecule type" value="Genomic_DNA"/>
</dbReference>
<evidence type="ECO:0000313" key="2">
    <source>
        <dbReference type="EMBL" id="GGH99275.1"/>
    </source>
</evidence>
<reference evidence="2" key="1">
    <citation type="journal article" date="2014" name="Int. J. Syst. Evol. Microbiol.">
        <title>Complete genome sequence of Corynebacterium casei LMG S-19264T (=DSM 44701T), isolated from a smear-ripened cheese.</title>
        <authorList>
            <consortium name="US DOE Joint Genome Institute (JGI-PGF)"/>
            <person name="Walter F."/>
            <person name="Albersmeier A."/>
            <person name="Kalinowski J."/>
            <person name="Ruckert C."/>
        </authorList>
    </citation>
    <scope>NUCLEOTIDE SEQUENCE</scope>
    <source>
        <strain evidence="2">CGMCC 1.14984</strain>
    </source>
</reference>
<comment type="caution">
    <text evidence="2">The sequence shown here is derived from an EMBL/GenBank/DDBJ whole genome shotgun (WGS) entry which is preliminary data.</text>
</comment>
<keyword evidence="1" id="KW-1133">Transmembrane helix</keyword>
<dbReference type="PANTHER" id="PTHR34219:SF5">
    <property type="entry name" value="BLR4505 PROTEIN"/>
    <property type="match status" value="1"/>
</dbReference>
<dbReference type="AlphaFoldDB" id="A0A8J3ERG5"/>
<organism evidence="2 3">
    <name type="scientific">Aquisalinus luteolus</name>
    <dbReference type="NCBI Taxonomy" id="1566827"/>
    <lineage>
        <taxon>Bacteria</taxon>
        <taxon>Pseudomonadati</taxon>
        <taxon>Pseudomonadota</taxon>
        <taxon>Alphaproteobacteria</taxon>
        <taxon>Parvularculales</taxon>
        <taxon>Parvularculaceae</taxon>
        <taxon>Aquisalinus</taxon>
    </lineage>
</organism>
<evidence type="ECO:0000256" key="1">
    <source>
        <dbReference type="SAM" id="Phobius"/>
    </source>
</evidence>
<evidence type="ECO:0000313" key="3">
    <source>
        <dbReference type="Proteomes" id="UP000621856"/>
    </source>
</evidence>
<sequence length="347" mass="39263">MAVTGSLIVFYDEGDALLNPDLRRVTPGAEWRPADEWVAAAREAFPDGYASIIDIPERADESVYMVVSDLPGAQNENLSDSAAVFVDPYTAQVLGYRWLDHAGFGRRYVMDILYRLHIDLYLGDWMMWFLGLVALLWMIDHIPAAILSFPVLKKWAASFTIRRGVKGHKRVFDLHRASGVWLLPVTFMLAVSGLYFNWYETVTHTVDAVSPVTERYIFHAPALDEPVYQPPVGFTAAIDSIDGEVDMIRLFPWSGLYEARVYDERDIDMYGRRMVVVDGVEGGIVSDRHVTENSAGGVFLAWQYPLHSGKAFGWPGRLLIFFSGIALTTICVTGVMIWWRKWRARNS</sequence>
<protein>
    <submittedName>
        <fullName evidence="2">Peptidase</fullName>
    </submittedName>
</protein>
<proteinExistence type="predicted"/>
<dbReference type="Proteomes" id="UP000621856">
    <property type="component" value="Unassembled WGS sequence"/>
</dbReference>
<keyword evidence="1" id="KW-0812">Transmembrane</keyword>
<reference evidence="2" key="2">
    <citation type="submission" date="2020-09" db="EMBL/GenBank/DDBJ databases">
        <authorList>
            <person name="Sun Q."/>
            <person name="Zhou Y."/>
        </authorList>
    </citation>
    <scope>NUCLEOTIDE SEQUENCE</scope>
    <source>
        <strain evidence="2">CGMCC 1.14984</strain>
    </source>
</reference>
<gene>
    <name evidence="2" type="ORF">GCM10011355_24850</name>
</gene>
<feature type="transmembrane region" description="Helical" evidence="1">
    <location>
        <begin position="318"/>
        <end position="339"/>
    </location>
</feature>
<dbReference type="PANTHER" id="PTHR34219">
    <property type="entry name" value="IRON-REGULATED INNER MEMBRANE PROTEIN-RELATED"/>
    <property type="match status" value="1"/>
</dbReference>
<dbReference type="InterPro" id="IPR005625">
    <property type="entry name" value="PepSY-ass_TM"/>
</dbReference>
<dbReference type="Pfam" id="PF03929">
    <property type="entry name" value="PepSY_TM"/>
    <property type="match status" value="1"/>
</dbReference>